<evidence type="ECO:0000256" key="1">
    <source>
        <dbReference type="ARBA" id="ARBA00022553"/>
    </source>
</evidence>
<gene>
    <name evidence="4" type="ORF">MAE02_33780</name>
</gene>
<evidence type="ECO:0000313" key="5">
    <source>
        <dbReference type="Proteomes" id="UP000321085"/>
    </source>
</evidence>
<dbReference type="Gene3D" id="3.40.50.2300">
    <property type="match status" value="1"/>
</dbReference>
<proteinExistence type="predicted"/>
<evidence type="ECO:0000313" key="4">
    <source>
        <dbReference type="EMBL" id="GEO15682.1"/>
    </source>
</evidence>
<keyword evidence="1 2" id="KW-0597">Phosphoprotein</keyword>
<dbReference type="InterPro" id="IPR050595">
    <property type="entry name" value="Bact_response_regulator"/>
</dbReference>
<dbReference type="Proteomes" id="UP000321085">
    <property type="component" value="Unassembled WGS sequence"/>
</dbReference>
<sequence>MGKGGKCRVLIVEDEAMISMLIEDMVVDLGYEVVGPAARLDHALTLALQAEIDIGMLDINVDGSVVFPVADVLRFRGIPFVFSTGYDARSLPERFRSSLTLSKPFSYNNLETTLRSALEEATCSPEVSRLLG</sequence>
<evidence type="ECO:0000259" key="3">
    <source>
        <dbReference type="PROSITE" id="PS50110"/>
    </source>
</evidence>
<reference evidence="4 5" key="1">
    <citation type="submission" date="2019-07" db="EMBL/GenBank/DDBJ databases">
        <title>Whole genome shotgun sequence of Microvirga aerophila NBRC 106136.</title>
        <authorList>
            <person name="Hosoyama A."/>
            <person name="Uohara A."/>
            <person name="Ohji S."/>
            <person name="Ichikawa N."/>
        </authorList>
    </citation>
    <scope>NUCLEOTIDE SEQUENCE [LARGE SCALE GENOMIC DNA]</scope>
    <source>
        <strain evidence="4 5">NBRC 106136</strain>
    </source>
</reference>
<name>A0A512BUR2_9HYPH</name>
<accession>A0A512BUR2</accession>
<dbReference type="RefSeq" id="WP_114187795.1">
    <property type="nucleotide sequence ID" value="NZ_BJYU01000046.1"/>
</dbReference>
<dbReference type="SUPFAM" id="SSF52172">
    <property type="entry name" value="CheY-like"/>
    <property type="match status" value="1"/>
</dbReference>
<dbReference type="InterPro" id="IPR001789">
    <property type="entry name" value="Sig_transdc_resp-reg_receiver"/>
</dbReference>
<dbReference type="PANTHER" id="PTHR44591:SF24">
    <property type="entry name" value="PROTEIN-GLUTAMATE METHYLESTERASE_PROTEIN-GLUTAMINE GLUTAMINASE 1"/>
    <property type="match status" value="1"/>
</dbReference>
<dbReference type="PANTHER" id="PTHR44591">
    <property type="entry name" value="STRESS RESPONSE REGULATOR PROTEIN 1"/>
    <property type="match status" value="1"/>
</dbReference>
<dbReference type="SMART" id="SM00448">
    <property type="entry name" value="REC"/>
    <property type="match status" value="1"/>
</dbReference>
<dbReference type="GO" id="GO:0000160">
    <property type="term" value="P:phosphorelay signal transduction system"/>
    <property type="evidence" value="ECO:0007669"/>
    <property type="project" value="InterPro"/>
</dbReference>
<dbReference type="EMBL" id="BJYU01000046">
    <property type="protein sequence ID" value="GEO15682.1"/>
    <property type="molecule type" value="Genomic_DNA"/>
</dbReference>
<keyword evidence="5" id="KW-1185">Reference proteome</keyword>
<dbReference type="PROSITE" id="PS50110">
    <property type="entry name" value="RESPONSE_REGULATORY"/>
    <property type="match status" value="1"/>
</dbReference>
<protein>
    <submittedName>
        <fullName evidence="4">Response regulator</fullName>
    </submittedName>
</protein>
<dbReference type="AlphaFoldDB" id="A0A512BUR2"/>
<dbReference type="OrthoDB" id="582170at2"/>
<dbReference type="InterPro" id="IPR011006">
    <property type="entry name" value="CheY-like_superfamily"/>
</dbReference>
<evidence type="ECO:0000256" key="2">
    <source>
        <dbReference type="PROSITE-ProRule" id="PRU00169"/>
    </source>
</evidence>
<feature type="domain" description="Response regulatory" evidence="3">
    <location>
        <begin position="8"/>
        <end position="118"/>
    </location>
</feature>
<feature type="modified residue" description="4-aspartylphosphate" evidence="2">
    <location>
        <position position="58"/>
    </location>
</feature>
<comment type="caution">
    <text evidence="4">The sequence shown here is derived from an EMBL/GenBank/DDBJ whole genome shotgun (WGS) entry which is preliminary data.</text>
</comment>
<organism evidence="4 5">
    <name type="scientific">Microvirga aerophila</name>
    <dbReference type="NCBI Taxonomy" id="670291"/>
    <lineage>
        <taxon>Bacteria</taxon>
        <taxon>Pseudomonadati</taxon>
        <taxon>Pseudomonadota</taxon>
        <taxon>Alphaproteobacteria</taxon>
        <taxon>Hyphomicrobiales</taxon>
        <taxon>Methylobacteriaceae</taxon>
        <taxon>Microvirga</taxon>
    </lineage>
</organism>